<evidence type="ECO:0000256" key="1">
    <source>
        <dbReference type="SAM" id="MobiDB-lite"/>
    </source>
</evidence>
<keyword evidence="4" id="KW-1185">Reference proteome</keyword>
<feature type="compositionally biased region" description="Polar residues" evidence="1">
    <location>
        <begin position="71"/>
        <end position="89"/>
    </location>
</feature>
<feature type="region of interest" description="Disordered" evidence="1">
    <location>
        <begin position="116"/>
        <end position="137"/>
    </location>
</feature>
<gene>
    <name evidence="3" type="ORF">RIMI_LOCUS8577996</name>
</gene>
<feature type="region of interest" description="Disordered" evidence="1">
    <location>
        <begin position="269"/>
        <end position="289"/>
    </location>
</feature>
<evidence type="ECO:0000313" key="4">
    <source>
        <dbReference type="Proteomes" id="UP001176940"/>
    </source>
</evidence>
<evidence type="ECO:0000259" key="2">
    <source>
        <dbReference type="PROSITE" id="PS51029"/>
    </source>
</evidence>
<accession>A0ABN9LIA2</accession>
<dbReference type="SMART" id="SM00595">
    <property type="entry name" value="MADF"/>
    <property type="match status" value="1"/>
</dbReference>
<feature type="domain" description="MADF" evidence="2">
    <location>
        <begin position="151"/>
        <end position="252"/>
    </location>
</feature>
<dbReference type="InterPro" id="IPR006578">
    <property type="entry name" value="MADF-dom"/>
</dbReference>
<dbReference type="PROSITE" id="PS51029">
    <property type="entry name" value="MADF"/>
    <property type="match status" value="1"/>
</dbReference>
<feature type="compositionally biased region" description="Polar residues" evidence="1">
    <location>
        <begin position="34"/>
        <end position="43"/>
    </location>
</feature>
<sequence>MKEKMEITGDERTTITKFCQISTFIRRNLEEKPQNSTAASSADLTAHYQPRRRRTVTVVTTPPAEDGHRGNYTSSRGHGTTARMSSSASSHEEFLPGPLEVEHVSEASTCLVRLSSSSSAAETVQEQRSQGPVERWQRDSQWEDDLIENELLIALVQERDPLWDTRDPLHPHNVTLWRLWNEVAKELWDGWDNTPTRVRSAFVAKVKTRWRSIKDRFNKDLRQESRVPSGSGARIRTYKYHRVLAFLRPVLAQRATWSTTVVPGSGAVLHPTAADPSQPSSNAAASGHHYSASTMPSAVVHTTVTTAAPAWTSSTDTTMQQDPGMAFRTATTTMQQDPGMAFRTATTTMQQDAGMAFRTAPTTMQQDPGMSFRTATTTMQQDPGMAFRSTRAMDSGMAARSTSAMDSGMAARSTSTMDSGMAAHPTSAMDSGMAARSTSTMDSGMAARSTSAMDSGMHGNQGKHRVTKRGPALSYRMFTLVTSEDIAGSIRFLVVKDIHLFSQKIILKRLHYKNSPKAIFETVEEREALEALESLAIVTADIEKLSEERNRKFNLTRDQQKALKEMQEWLDVVFKAADKGGNLIIWPTVLYEEQAERLLNDTSCYRRLPSNPLPAYQMELIKILDEAFAKGIIPKQLLDTVQKMVPKLPTFYLIPKVHKNPENPPGRPIVAGNEGLCEIICDTLEHFLRPLVISLPSYNKNTTSALKRLDNLCLSESMLMVTADVESLHTSIKHDDGLAARVTSNLESELIDLLLVLLKFILTYNCFMFNKRVYLQKQGTAMGASCAPSYANLFLVAWEREIFISNPIPGY</sequence>
<feature type="compositionally biased region" description="Polar residues" evidence="1">
    <location>
        <begin position="275"/>
        <end position="284"/>
    </location>
</feature>
<evidence type="ECO:0000313" key="3">
    <source>
        <dbReference type="EMBL" id="CAJ0940426.1"/>
    </source>
</evidence>
<proteinExistence type="predicted"/>
<dbReference type="Proteomes" id="UP001176940">
    <property type="component" value="Unassembled WGS sequence"/>
</dbReference>
<name>A0ABN9LIA2_9NEOB</name>
<dbReference type="PANTHER" id="PTHR21301:SF13">
    <property type="match status" value="1"/>
</dbReference>
<feature type="region of interest" description="Disordered" evidence="1">
    <location>
        <begin position="31"/>
        <end position="94"/>
    </location>
</feature>
<protein>
    <recommendedName>
        <fullName evidence="2">MADF domain-containing protein</fullName>
    </recommendedName>
</protein>
<dbReference type="PANTHER" id="PTHR21301">
    <property type="entry name" value="REVERSE TRANSCRIPTASE"/>
    <property type="match status" value="1"/>
</dbReference>
<comment type="caution">
    <text evidence="3">The sequence shown here is derived from an EMBL/GenBank/DDBJ whole genome shotgun (WGS) entry which is preliminary data.</text>
</comment>
<dbReference type="EMBL" id="CAUEEQ010017122">
    <property type="protein sequence ID" value="CAJ0940426.1"/>
    <property type="molecule type" value="Genomic_DNA"/>
</dbReference>
<dbReference type="Pfam" id="PF10545">
    <property type="entry name" value="MADF_DNA_bdg"/>
    <property type="match status" value="1"/>
</dbReference>
<reference evidence="3" key="1">
    <citation type="submission" date="2023-07" db="EMBL/GenBank/DDBJ databases">
        <authorList>
            <person name="Stuckert A."/>
        </authorList>
    </citation>
    <scope>NUCLEOTIDE SEQUENCE</scope>
</reference>
<organism evidence="3 4">
    <name type="scientific">Ranitomeya imitator</name>
    <name type="common">mimic poison frog</name>
    <dbReference type="NCBI Taxonomy" id="111125"/>
    <lineage>
        <taxon>Eukaryota</taxon>
        <taxon>Metazoa</taxon>
        <taxon>Chordata</taxon>
        <taxon>Craniata</taxon>
        <taxon>Vertebrata</taxon>
        <taxon>Euteleostomi</taxon>
        <taxon>Amphibia</taxon>
        <taxon>Batrachia</taxon>
        <taxon>Anura</taxon>
        <taxon>Neobatrachia</taxon>
        <taxon>Hyloidea</taxon>
        <taxon>Dendrobatidae</taxon>
        <taxon>Dendrobatinae</taxon>
        <taxon>Ranitomeya</taxon>
    </lineage>
</organism>